<dbReference type="AlphaFoldDB" id="A0AAD1XEX4"/>
<accession>A0AAD1XEX4</accession>
<proteinExistence type="predicted"/>
<protein>
    <submittedName>
        <fullName evidence="1">Uncharacterized protein</fullName>
    </submittedName>
</protein>
<reference evidence="1" key="1">
    <citation type="submission" date="2023-07" db="EMBL/GenBank/DDBJ databases">
        <authorList>
            <consortium name="AG Swart"/>
            <person name="Singh M."/>
            <person name="Singh A."/>
            <person name="Seah K."/>
            <person name="Emmerich C."/>
        </authorList>
    </citation>
    <scope>NUCLEOTIDE SEQUENCE</scope>
    <source>
        <strain evidence="1">DP1</strain>
    </source>
</reference>
<organism evidence="1 2">
    <name type="scientific">Euplotes crassus</name>
    <dbReference type="NCBI Taxonomy" id="5936"/>
    <lineage>
        <taxon>Eukaryota</taxon>
        <taxon>Sar</taxon>
        <taxon>Alveolata</taxon>
        <taxon>Ciliophora</taxon>
        <taxon>Intramacronucleata</taxon>
        <taxon>Spirotrichea</taxon>
        <taxon>Hypotrichia</taxon>
        <taxon>Euplotida</taxon>
        <taxon>Euplotidae</taxon>
        <taxon>Moneuplotes</taxon>
    </lineage>
</organism>
<dbReference type="EMBL" id="CAMPGE010010644">
    <property type="protein sequence ID" value="CAI2369493.1"/>
    <property type="molecule type" value="Genomic_DNA"/>
</dbReference>
<keyword evidence="2" id="KW-1185">Reference proteome</keyword>
<dbReference type="Proteomes" id="UP001295684">
    <property type="component" value="Unassembled WGS sequence"/>
</dbReference>
<evidence type="ECO:0000313" key="2">
    <source>
        <dbReference type="Proteomes" id="UP001295684"/>
    </source>
</evidence>
<sequence length="380" mass="44057">MQLWKDVDKGEYYKIDIYKGGQHKCLQNGTHLKKFFPEVTGTLNFEQRANVSHIDRNEILPKLNSVENITYKPNLSKLHGYSQMPNMLINKNSSTATNTASFLLSKWNKSNFNKKRACKKANRRSMVHYAPDLNKDHDLKLKNPNTVLEHTFQSQQKKIGPIHTTQEGIFPIKTTQAKNNNILSSYINDGISLKDQSVPYKKRRTSMMKDLSSVMKPSSGTVFNRYKKRKSLVEKVKDETLQASHLKNMREIMNNSISDFGSPNDINPAETEIEEESDLEKSQRLSVEKLKKRMGLDKKIYSTEIDLHAKTTKARASRKFPIYIKTEGERCKMDKNRLFQANPRASLEMARRKEVDIQMLIKRRCQRILKIQTTEATRNK</sequence>
<name>A0AAD1XEX4_EUPCR</name>
<comment type="caution">
    <text evidence="1">The sequence shown here is derived from an EMBL/GenBank/DDBJ whole genome shotgun (WGS) entry which is preliminary data.</text>
</comment>
<gene>
    <name evidence="1" type="ORF">ECRASSUSDP1_LOCUS10794</name>
</gene>
<evidence type="ECO:0000313" key="1">
    <source>
        <dbReference type="EMBL" id="CAI2369493.1"/>
    </source>
</evidence>